<comment type="caution">
    <text evidence="2">The sequence shown here is derived from an EMBL/GenBank/DDBJ whole genome shotgun (WGS) entry which is preliminary data.</text>
</comment>
<reference evidence="2 3" key="1">
    <citation type="submission" date="2018-08" db="EMBL/GenBank/DDBJ databases">
        <title>Genome and evolution of the arbuscular mycorrhizal fungus Diversispora epigaea (formerly Glomus versiforme) and its bacterial endosymbionts.</title>
        <authorList>
            <person name="Sun X."/>
            <person name="Fei Z."/>
            <person name="Harrison M."/>
        </authorList>
    </citation>
    <scope>NUCLEOTIDE SEQUENCE [LARGE SCALE GENOMIC DNA]</scope>
    <source>
        <strain evidence="2 3">IT104</strain>
    </source>
</reference>
<organism evidence="2 3">
    <name type="scientific">Diversispora epigaea</name>
    <dbReference type="NCBI Taxonomy" id="1348612"/>
    <lineage>
        <taxon>Eukaryota</taxon>
        <taxon>Fungi</taxon>
        <taxon>Fungi incertae sedis</taxon>
        <taxon>Mucoromycota</taxon>
        <taxon>Glomeromycotina</taxon>
        <taxon>Glomeromycetes</taxon>
        <taxon>Diversisporales</taxon>
        <taxon>Diversisporaceae</taxon>
        <taxon>Diversispora</taxon>
    </lineage>
</organism>
<proteinExistence type="predicted"/>
<protein>
    <submittedName>
        <fullName evidence="2">Uncharacterized protein</fullName>
    </submittedName>
</protein>
<accession>A0A397FXH9</accession>
<evidence type="ECO:0000313" key="3">
    <source>
        <dbReference type="Proteomes" id="UP000266861"/>
    </source>
</evidence>
<gene>
    <name evidence="2" type="ORF">Glove_816420g2</name>
</gene>
<evidence type="ECO:0000313" key="2">
    <source>
        <dbReference type="EMBL" id="RHZ43247.1"/>
    </source>
</evidence>
<evidence type="ECO:0000256" key="1">
    <source>
        <dbReference type="SAM" id="MobiDB-lite"/>
    </source>
</evidence>
<name>A0A397FXH9_9GLOM</name>
<feature type="region of interest" description="Disordered" evidence="1">
    <location>
        <begin position="1"/>
        <end position="38"/>
    </location>
</feature>
<dbReference type="Proteomes" id="UP000266861">
    <property type="component" value="Unassembled WGS sequence"/>
</dbReference>
<sequence length="129" mass="14394">MSSEYREFTFEDSDDDVTETVTNDTFNNDTNMRSDASSLPSSFLNDFEGLDLTEERIDRYADETSSVVISATSTVISPTTPIASSTTSTTSTIPKLLEEGNRLQEDEKGLYPKHLLTSNAQWKLIFATF</sequence>
<dbReference type="EMBL" id="PQFF01000728">
    <property type="protein sequence ID" value="RHZ43247.1"/>
    <property type="molecule type" value="Genomic_DNA"/>
</dbReference>
<feature type="compositionally biased region" description="Low complexity" evidence="1">
    <location>
        <begin position="19"/>
        <end position="31"/>
    </location>
</feature>
<dbReference type="AlphaFoldDB" id="A0A397FXH9"/>
<keyword evidence="3" id="KW-1185">Reference proteome</keyword>